<evidence type="ECO:0000256" key="3">
    <source>
        <dbReference type="ARBA" id="ARBA00022475"/>
    </source>
</evidence>
<feature type="transmembrane region" description="Helical" evidence="7">
    <location>
        <begin position="75"/>
        <end position="93"/>
    </location>
</feature>
<evidence type="ECO:0000256" key="5">
    <source>
        <dbReference type="ARBA" id="ARBA00022989"/>
    </source>
</evidence>
<keyword evidence="5 7" id="KW-1133">Transmembrane helix</keyword>
<dbReference type="Proteomes" id="UP000199518">
    <property type="component" value="Unassembled WGS sequence"/>
</dbReference>
<organism evidence="8 9">
    <name type="scientific">Planctomicrobium piriforme</name>
    <dbReference type="NCBI Taxonomy" id="1576369"/>
    <lineage>
        <taxon>Bacteria</taxon>
        <taxon>Pseudomonadati</taxon>
        <taxon>Planctomycetota</taxon>
        <taxon>Planctomycetia</taxon>
        <taxon>Planctomycetales</taxon>
        <taxon>Planctomycetaceae</taxon>
        <taxon>Planctomicrobium</taxon>
    </lineage>
</organism>
<evidence type="ECO:0000313" key="9">
    <source>
        <dbReference type="Proteomes" id="UP000199518"/>
    </source>
</evidence>
<evidence type="ECO:0000256" key="2">
    <source>
        <dbReference type="ARBA" id="ARBA00006679"/>
    </source>
</evidence>
<dbReference type="InterPro" id="IPR051907">
    <property type="entry name" value="DoxX-like_oxidoreductase"/>
</dbReference>
<sequence length="135" mass="14664">MINAWLQSIGLLILRVSFGTMMLAGHGLDKLLHFGQKSGTFPDPLGISSIFSLGLATFAEFFCSILVILGLGTRFAAIPLVVTMLVAAVNHHAADEWKVKEPAVAYLVAFVVILITGSGPFGLDRFFRFRGQRKV</sequence>
<dbReference type="EMBL" id="FOQD01000012">
    <property type="protein sequence ID" value="SFI82409.1"/>
    <property type="molecule type" value="Genomic_DNA"/>
</dbReference>
<evidence type="ECO:0000256" key="7">
    <source>
        <dbReference type="SAM" id="Phobius"/>
    </source>
</evidence>
<accession>A0A1I3LCD4</accession>
<dbReference type="PANTHER" id="PTHR33452">
    <property type="entry name" value="OXIDOREDUCTASE CATD-RELATED"/>
    <property type="match status" value="1"/>
</dbReference>
<comment type="similarity">
    <text evidence="2">Belongs to the DoxX family.</text>
</comment>
<dbReference type="STRING" id="1576369.SAMN05421753_112217"/>
<dbReference type="AlphaFoldDB" id="A0A1I3LCD4"/>
<gene>
    <name evidence="8" type="ORF">SAMN05421753_112217</name>
</gene>
<proteinExistence type="inferred from homology"/>
<keyword evidence="9" id="KW-1185">Reference proteome</keyword>
<keyword evidence="6 7" id="KW-0472">Membrane</keyword>
<feature type="transmembrane region" description="Helical" evidence="7">
    <location>
        <begin position="45"/>
        <end position="68"/>
    </location>
</feature>
<evidence type="ECO:0000256" key="1">
    <source>
        <dbReference type="ARBA" id="ARBA00004651"/>
    </source>
</evidence>
<name>A0A1I3LCD4_9PLAN</name>
<dbReference type="PANTHER" id="PTHR33452:SF1">
    <property type="entry name" value="INNER MEMBRANE PROTEIN YPHA-RELATED"/>
    <property type="match status" value="1"/>
</dbReference>
<keyword evidence="3" id="KW-1003">Cell membrane</keyword>
<dbReference type="InterPro" id="IPR032808">
    <property type="entry name" value="DoxX"/>
</dbReference>
<evidence type="ECO:0000256" key="6">
    <source>
        <dbReference type="ARBA" id="ARBA00023136"/>
    </source>
</evidence>
<feature type="transmembrane region" description="Helical" evidence="7">
    <location>
        <begin position="105"/>
        <end position="123"/>
    </location>
</feature>
<comment type="subcellular location">
    <subcellularLocation>
        <location evidence="1">Cell membrane</location>
        <topology evidence="1">Multi-pass membrane protein</topology>
    </subcellularLocation>
</comment>
<evidence type="ECO:0000313" key="8">
    <source>
        <dbReference type="EMBL" id="SFI82409.1"/>
    </source>
</evidence>
<protein>
    <submittedName>
        <fullName evidence="8">Putative oxidoreductase</fullName>
    </submittedName>
</protein>
<evidence type="ECO:0000256" key="4">
    <source>
        <dbReference type="ARBA" id="ARBA00022692"/>
    </source>
</evidence>
<reference evidence="9" key="1">
    <citation type="submission" date="2016-10" db="EMBL/GenBank/DDBJ databases">
        <authorList>
            <person name="Varghese N."/>
            <person name="Submissions S."/>
        </authorList>
    </citation>
    <scope>NUCLEOTIDE SEQUENCE [LARGE SCALE GENOMIC DNA]</scope>
    <source>
        <strain evidence="9">DSM 26348</strain>
    </source>
</reference>
<dbReference type="GO" id="GO:0005886">
    <property type="term" value="C:plasma membrane"/>
    <property type="evidence" value="ECO:0007669"/>
    <property type="project" value="UniProtKB-SubCell"/>
</dbReference>
<keyword evidence="4 7" id="KW-0812">Transmembrane</keyword>
<dbReference type="Pfam" id="PF07681">
    <property type="entry name" value="DoxX"/>
    <property type="match status" value="1"/>
</dbReference>